<evidence type="ECO:0000313" key="2">
    <source>
        <dbReference type="EMBL" id="KAK8956490.1"/>
    </source>
</evidence>
<name>A0ABR2M1H2_9ASPA</name>
<dbReference type="EMBL" id="JBBWWR010000013">
    <property type="protein sequence ID" value="KAK8955950.1"/>
    <property type="molecule type" value="Genomic_DNA"/>
</dbReference>
<comment type="caution">
    <text evidence="1">The sequence shown here is derived from an EMBL/GenBank/DDBJ whole genome shotgun (WGS) entry which is preliminary data.</text>
</comment>
<reference evidence="1 3" key="1">
    <citation type="journal article" date="2022" name="Nat. Plants">
        <title>Genomes of leafy and leafless Platanthera orchids illuminate the evolution of mycoheterotrophy.</title>
        <authorList>
            <person name="Li M.H."/>
            <person name="Liu K.W."/>
            <person name="Li Z."/>
            <person name="Lu H.C."/>
            <person name="Ye Q.L."/>
            <person name="Zhang D."/>
            <person name="Wang J.Y."/>
            <person name="Li Y.F."/>
            <person name="Zhong Z.M."/>
            <person name="Liu X."/>
            <person name="Yu X."/>
            <person name="Liu D.K."/>
            <person name="Tu X.D."/>
            <person name="Liu B."/>
            <person name="Hao Y."/>
            <person name="Liao X.Y."/>
            <person name="Jiang Y.T."/>
            <person name="Sun W.H."/>
            <person name="Chen J."/>
            <person name="Chen Y.Q."/>
            <person name="Ai Y."/>
            <person name="Zhai J.W."/>
            <person name="Wu S.S."/>
            <person name="Zhou Z."/>
            <person name="Hsiao Y.Y."/>
            <person name="Wu W.L."/>
            <person name="Chen Y.Y."/>
            <person name="Lin Y.F."/>
            <person name="Hsu J.L."/>
            <person name="Li C.Y."/>
            <person name="Wang Z.W."/>
            <person name="Zhao X."/>
            <person name="Zhong W.Y."/>
            <person name="Ma X.K."/>
            <person name="Ma L."/>
            <person name="Huang J."/>
            <person name="Chen G.Z."/>
            <person name="Huang M.Z."/>
            <person name="Huang L."/>
            <person name="Peng D.H."/>
            <person name="Luo Y.B."/>
            <person name="Zou S.Q."/>
            <person name="Chen S.P."/>
            <person name="Lan S."/>
            <person name="Tsai W.C."/>
            <person name="Van de Peer Y."/>
            <person name="Liu Z.J."/>
        </authorList>
    </citation>
    <scope>NUCLEOTIDE SEQUENCE [LARGE SCALE GENOMIC DNA]</scope>
    <source>
        <strain evidence="1">Lor288</strain>
    </source>
</reference>
<gene>
    <name evidence="1" type="ORF">KSP40_PGU007748</name>
    <name evidence="2" type="ORF">KSP40_PGU007750</name>
</gene>
<reference evidence="1" key="2">
    <citation type="submission" date="2024-02" db="EMBL/GenBank/DDBJ databases">
        <authorList>
            <person name="Li M.-H."/>
            <person name="Liu K.-W."/>
            <person name="Li Z."/>
            <person name="Lu H.-C."/>
            <person name="Ye Q.-L."/>
            <person name="Zhang D."/>
            <person name="Wang J.-Y."/>
            <person name="Li Y.-F."/>
            <person name="Zhong Z.-M."/>
            <person name="Liu X."/>
            <person name="Yu X."/>
            <person name="Liu D.-K."/>
            <person name="Tu X.-D."/>
            <person name="Liu B."/>
            <person name="Hao Y."/>
            <person name="Liao X.-Y."/>
            <person name="Jiang Y.-T."/>
            <person name="Sun W.-H."/>
            <person name="Chen J."/>
            <person name="Ai Y."/>
            <person name="Zhai J.-W."/>
            <person name="Wu S.-S."/>
            <person name="Zhou Z."/>
            <person name="Hsiao Y.-Y."/>
            <person name="Wu W.-L."/>
            <person name="Chen Y.-Y."/>
            <person name="Lin Y.-F."/>
            <person name="Hsu J.-L."/>
            <person name="Li C.-Y."/>
            <person name="Wang Z.-W."/>
            <person name="Zhao X."/>
            <person name="Zhong W.-Y."/>
            <person name="Ma X.-K."/>
            <person name="Ma L."/>
            <person name="Huang J."/>
            <person name="Chen G.-Z."/>
            <person name="Huang M.-Z."/>
            <person name="Huang L."/>
            <person name="Peng D.-H."/>
            <person name="Luo Y.-B."/>
            <person name="Zou S.-Q."/>
            <person name="Chen S.-P."/>
            <person name="Lan S."/>
            <person name="Tsai W.-C."/>
            <person name="Van De Peer Y."/>
            <person name="Liu Z.-J."/>
        </authorList>
    </citation>
    <scope>NUCLEOTIDE SEQUENCE</scope>
    <source>
        <strain evidence="1">Lor288</strain>
        <tissue evidence="1">Flower</tissue>
    </source>
</reference>
<accession>A0ABR2M1H2</accession>
<dbReference type="Proteomes" id="UP001412067">
    <property type="component" value="Unassembled WGS sequence"/>
</dbReference>
<proteinExistence type="predicted"/>
<evidence type="ECO:0000313" key="1">
    <source>
        <dbReference type="EMBL" id="KAK8955950.1"/>
    </source>
</evidence>
<organism evidence="1 3">
    <name type="scientific">Platanthera guangdongensis</name>
    <dbReference type="NCBI Taxonomy" id="2320717"/>
    <lineage>
        <taxon>Eukaryota</taxon>
        <taxon>Viridiplantae</taxon>
        <taxon>Streptophyta</taxon>
        <taxon>Embryophyta</taxon>
        <taxon>Tracheophyta</taxon>
        <taxon>Spermatophyta</taxon>
        <taxon>Magnoliopsida</taxon>
        <taxon>Liliopsida</taxon>
        <taxon>Asparagales</taxon>
        <taxon>Orchidaceae</taxon>
        <taxon>Orchidoideae</taxon>
        <taxon>Orchideae</taxon>
        <taxon>Orchidinae</taxon>
        <taxon>Platanthera</taxon>
    </lineage>
</organism>
<evidence type="ECO:0000313" key="3">
    <source>
        <dbReference type="Proteomes" id="UP001412067"/>
    </source>
</evidence>
<sequence length="55" mass="6504">MAARSLCHVQYPVANLSRLQRILPIIRLKLQLKVSTQVIYKTRVEKTYVTHPWEL</sequence>
<keyword evidence="3" id="KW-1185">Reference proteome</keyword>
<protein>
    <submittedName>
        <fullName evidence="1">Uncharacterized protein</fullName>
    </submittedName>
</protein>
<dbReference type="EMBL" id="JBBWWR010000013">
    <property type="protein sequence ID" value="KAK8956490.1"/>
    <property type="molecule type" value="Genomic_DNA"/>
</dbReference>